<comment type="caution">
    <text evidence="2">The sequence shown here is derived from an EMBL/GenBank/DDBJ whole genome shotgun (WGS) entry which is preliminary data.</text>
</comment>
<proteinExistence type="predicted"/>
<organism evidence="2 3">
    <name type="scientific">Mycolicibacter sinensis (strain JDM601)</name>
    <name type="common">Mycobacterium sinense</name>
    <dbReference type="NCBI Taxonomy" id="875328"/>
    <lineage>
        <taxon>Bacteria</taxon>
        <taxon>Bacillati</taxon>
        <taxon>Actinomycetota</taxon>
        <taxon>Actinomycetes</taxon>
        <taxon>Mycobacteriales</taxon>
        <taxon>Mycobacteriaceae</taxon>
        <taxon>Mycolicibacter</taxon>
    </lineage>
</organism>
<feature type="chain" id="PRO_5009825534" description="Secreted protein" evidence="1">
    <location>
        <begin position="34"/>
        <end position="149"/>
    </location>
</feature>
<evidence type="ECO:0000256" key="1">
    <source>
        <dbReference type="SAM" id="SignalP"/>
    </source>
</evidence>
<feature type="signal peptide" evidence="1">
    <location>
        <begin position="1"/>
        <end position="33"/>
    </location>
</feature>
<protein>
    <recommendedName>
        <fullName evidence="4">Secreted protein</fullName>
    </recommendedName>
</protein>
<reference evidence="3" key="1">
    <citation type="submission" date="2016-06" db="EMBL/GenBank/DDBJ databases">
        <authorList>
            <person name="Sutton G."/>
            <person name="Brinkac L."/>
            <person name="Sanka R."/>
            <person name="Adams M."/>
            <person name="Lau E."/>
            <person name="Mehaffy C."/>
            <person name="Tameris M."/>
            <person name="Hatherill M."/>
            <person name="Hanekom W."/>
            <person name="Mahomed H."/>
            <person name="Mcshane H."/>
        </authorList>
    </citation>
    <scope>NUCLEOTIDE SEQUENCE [LARGE SCALE GENOMIC DNA]</scope>
    <source>
        <strain evidence="3">852014-51077_SCH5608930-a</strain>
    </source>
</reference>
<name>A0A1A2EUH4_MYCSD</name>
<dbReference type="AlphaFoldDB" id="A0A1A2EUH4"/>
<evidence type="ECO:0000313" key="3">
    <source>
        <dbReference type="Proteomes" id="UP000093985"/>
    </source>
</evidence>
<dbReference type="EMBL" id="LZIN01000025">
    <property type="protein sequence ID" value="OBG08506.1"/>
    <property type="molecule type" value="Genomic_DNA"/>
</dbReference>
<evidence type="ECO:0000313" key="2">
    <source>
        <dbReference type="EMBL" id="OBG08506.1"/>
    </source>
</evidence>
<accession>A0A1A2EUH4</accession>
<keyword evidence="1" id="KW-0732">Signal</keyword>
<sequence>MEGEAMMRTWGKLAAGAACGVLVAGGAMPAAHAGPEVPSGQYAFSAQHGPSQRSATWTFTPCGPTCTTVDGERWLQNADFHLNGGRWEYSGRGSMDCPVDHTPLPVSKTVSFDAVTLAGQWTTATLEQCGRGPAGGVVGQWEFQLTKTG</sequence>
<evidence type="ECO:0008006" key="4">
    <source>
        <dbReference type="Google" id="ProtNLM"/>
    </source>
</evidence>
<gene>
    <name evidence="2" type="ORF">A5771_03315</name>
</gene>
<dbReference type="Proteomes" id="UP000093985">
    <property type="component" value="Unassembled WGS sequence"/>
</dbReference>